<comment type="caution">
    <text evidence="1">The sequence shown here is derived from an EMBL/GenBank/DDBJ whole genome shotgun (WGS) entry which is preliminary data.</text>
</comment>
<dbReference type="Proteomes" id="UP000594638">
    <property type="component" value="Unassembled WGS sequence"/>
</dbReference>
<accession>A0A8S0RRN4</accession>
<organism evidence="1 2">
    <name type="scientific">Olea europaea subsp. europaea</name>
    <dbReference type="NCBI Taxonomy" id="158383"/>
    <lineage>
        <taxon>Eukaryota</taxon>
        <taxon>Viridiplantae</taxon>
        <taxon>Streptophyta</taxon>
        <taxon>Embryophyta</taxon>
        <taxon>Tracheophyta</taxon>
        <taxon>Spermatophyta</taxon>
        <taxon>Magnoliopsida</taxon>
        <taxon>eudicotyledons</taxon>
        <taxon>Gunneridae</taxon>
        <taxon>Pentapetalae</taxon>
        <taxon>asterids</taxon>
        <taxon>lamiids</taxon>
        <taxon>Lamiales</taxon>
        <taxon>Oleaceae</taxon>
        <taxon>Oleeae</taxon>
        <taxon>Olea</taxon>
    </lineage>
</organism>
<protein>
    <submittedName>
        <fullName evidence="1">Uncharacterized protein</fullName>
    </submittedName>
</protein>
<evidence type="ECO:0000313" key="1">
    <source>
        <dbReference type="EMBL" id="CAA2981912.1"/>
    </source>
</evidence>
<proteinExistence type="predicted"/>
<gene>
    <name evidence="1" type="ORF">OLEA9_A048560</name>
</gene>
<dbReference type="AlphaFoldDB" id="A0A8S0RRN4"/>
<dbReference type="Gramene" id="OE9A048560T1">
    <property type="protein sequence ID" value="OE9A048560C1"/>
    <property type="gene ID" value="OE9A048560"/>
</dbReference>
<dbReference type="EMBL" id="CACTIH010003683">
    <property type="protein sequence ID" value="CAA2981912.1"/>
    <property type="molecule type" value="Genomic_DNA"/>
</dbReference>
<reference evidence="1 2" key="1">
    <citation type="submission" date="2019-12" db="EMBL/GenBank/DDBJ databases">
        <authorList>
            <person name="Alioto T."/>
            <person name="Alioto T."/>
            <person name="Gomez Garrido J."/>
        </authorList>
    </citation>
    <scope>NUCLEOTIDE SEQUENCE [LARGE SCALE GENOMIC DNA]</scope>
</reference>
<name>A0A8S0RRN4_OLEEU</name>
<keyword evidence="2" id="KW-1185">Reference proteome</keyword>
<sequence length="60" mass="7235">FFENLRIWEVQKLILKFEMAKEMFVSKVKKMKALLMQQECVKALDESWGRVVTDNKKQNK</sequence>
<feature type="non-terminal residue" evidence="1">
    <location>
        <position position="60"/>
    </location>
</feature>
<evidence type="ECO:0000313" key="2">
    <source>
        <dbReference type="Proteomes" id="UP000594638"/>
    </source>
</evidence>
<feature type="non-terminal residue" evidence="1">
    <location>
        <position position="1"/>
    </location>
</feature>